<dbReference type="AlphaFoldDB" id="A0A344U8H8"/>
<dbReference type="PANTHER" id="PTHR42973:SF39">
    <property type="entry name" value="FAD-BINDING PCMH-TYPE DOMAIN-CONTAINING PROTEIN"/>
    <property type="match status" value="1"/>
</dbReference>
<dbReference type="Pfam" id="PF08031">
    <property type="entry name" value="BBE"/>
    <property type="match status" value="1"/>
</dbReference>
<organism evidence="7 8">
    <name type="scientific">Streptomyces globosus</name>
    <dbReference type="NCBI Taxonomy" id="68209"/>
    <lineage>
        <taxon>Bacteria</taxon>
        <taxon>Bacillati</taxon>
        <taxon>Actinomycetota</taxon>
        <taxon>Actinomycetes</taxon>
        <taxon>Kitasatosporales</taxon>
        <taxon>Streptomycetaceae</taxon>
        <taxon>Streptomyces</taxon>
    </lineage>
</organism>
<dbReference type="EMBL" id="CP030862">
    <property type="protein sequence ID" value="AXE27199.1"/>
    <property type="molecule type" value="Genomic_DNA"/>
</dbReference>
<dbReference type="PROSITE" id="PS51387">
    <property type="entry name" value="FAD_PCMH"/>
    <property type="match status" value="1"/>
</dbReference>
<dbReference type="OrthoDB" id="9775082at2"/>
<dbReference type="Proteomes" id="UP000252004">
    <property type="component" value="Chromosome"/>
</dbReference>
<dbReference type="InterPro" id="IPR016166">
    <property type="entry name" value="FAD-bd_PCMH"/>
</dbReference>
<reference evidence="7 8" key="1">
    <citation type="submission" date="2018-01" db="EMBL/GenBank/DDBJ databases">
        <title>Draft genome Sequence of streptomyces globosus LZH-48.</title>
        <authorList>
            <person name="Ran K."/>
            <person name="Li Z."/>
            <person name="Wei S."/>
            <person name="Dong R."/>
        </authorList>
    </citation>
    <scope>NUCLEOTIDE SEQUENCE [LARGE SCALE GENOMIC DNA]</scope>
    <source>
        <strain evidence="7 8">LZH-48</strain>
    </source>
</reference>
<keyword evidence="8" id="KW-1185">Reference proteome</keyword>
<comment type="similarity">
    <text evidence="2">Belongs to the oxygen-dependent FAD-linked oxidoreductase family.</text>
</comment>
<dbReference type="SUPFAM" id="SSF55103">
    <property type="entry name" value="FAD-linked oxidases, C-terminal domain"/>
    <property type="match status" value="1"/>
</dbReference>
<name>A0A344U8H8_9ACTN</name>
<dbReference type="InterPro" id="IPR016164">
    <property type="entry name" value="FAD-linked_Oxase-like_C"/>
</dbReference>
<evidence type="ECO:0000313" key="7">
    <source>
        <dbReference type="EMBL" id="AXE27199.1"/>
    </source>
</evidence>
<dbReference type="Pfam" id="PF01565">
    <property type="entry name" value="FAD_binding_4"/>
    <property type="match status" value="1"/>
</dbReference>
<keyword evidence="4" id="KW-0274">FAD</keyword>
<gene>
    <name evidence="7" type="ORF">C0216_00485</name>
</gene>
<evidence type="ECO:0000256" key="5">
    <source>
        <dbReference type="ARBA" id="ARBA00023002"/>
    </source>
</evidence>
<dbReference type="InterPro" id="IPR016167">
    <property type="entry name" value="FAD-bd_PCMH_sub1"/>
</dbReference>
<evidence type="ECO:0000313" key="8">
    <source>
        <dbReference type="Proteomes" id="UP000252004"/>
    </source>
</evidence>
<keyword evidence="3" id="KW-0285">Flavoprotein</keyword>
<dbReference type="InterPro" id="IPR012951">
    <property type="entry name" value="BBE"/>
</dbReference>
<dbReference type="Gene3D" id="3.40.462.20">
    <property type="match status" value="1"/>
</dbReference>
<dbReference type="InterPro" id="IPR036318">
    <property type="entry name" value="FAD-bd_PCMH-like_sf"/>
</dbReference>
<dbReference type="GO" id="GO:0071949">
    <property type="term" value="F:FAD binding"/>
    <property type="evidence" value="ECO:0007669"/>
    <property type="project" value="InterPro"/>
</dbReference>
<dbReference type="PANTHER" id="PTHR42973">
    <property type="entry name" value="BINDING OXIDOREDUCTASE, PUTATIVE (AFU_ORTHOLOGUE AFUA_1G17690)-RELATED"/>
    <property type="match status" value="1"/>
</dbReference>
<protein>
    <submittedName>
        <fullName evidence="7">FAD-dependent oxygenase</fullName>
    </submittedName>
</protein>
<dbReference type="InterPro" id="IPR006094">
    <property type="entry name" value="Oxid_FAD_bind_N"/>
</dbReference>
<accession>A0A344U8H8</accession>
<dbReference type="Gene3D" id="3.30.43.10">
    <property type="entry name" value="Uridine Diphospho-n-acetylenolpyruvylglucosamine Reductase, domain 2"/>
    <property type="match status" value="1"/>
</dbReference>
<dbReference type="InterPro" id="IPR006093">
    <property type="entry name" value="Oxy_OxRdtase_FAD_BS"/>
</dbReference>
<dbReference type="PROSITE" id="PS00862">
    <property type="entry name" value="OX2_COVAL_FAD"/>
    <property type="match status" value="1"/>
</dbReference>
<dbReference type="InterPro" id="IPR050416">
    <property type="entry name" value="FAD-linked_Oxidoreductase"/>
</dbReference>
<evidence type="ECO:0000256" key="2">
    <source>
        <dbReference type="ARBA" id="ARBA00005466"/>
    </source>
</evidence>
<dbReference type="InterPro" id="IPR016169">
    <property type="entry name" value="FAD-bd_PCMH_sub2"/>
</dbReference>
<feature type="domain" description="FAD-binding PCMH-type" evidence="6">
    <location>
        <begin position="43"/>
        <end position="211"/>
    </location>
</feature>
<keyword evidence="5" id="KW-0560">Oxidoreductase</keyword>
<comment type="cofactor">
    <cofactor evidence="1">
        <name>FAD</name>
        <dbReference type="ChEBI" id="CHEBI:57692"/>
    </cofactor>
</comment>
<evidence type="ECO:0000256" key="4">
    <source>
        <dbReference type="ARBA" id="ARBA00022827"/>
    </source>
</evidence>
<proteinExistence type="inferred from homology"/>
<dbReference type="SUPFAM" id="SSF56176">
    <property type="entry name" value="FAD-binding/transporter-associated domain-like"/>
    <property type="match status" value="1"/>
</dbReference>
<sequence>MEKGTSVSTTDLSALGAELRGPLLLPGTDGYEEETLGFNRILPQIRPAAVVVADGTADIIAAVRFASRRGIAVAVQATGHGVSVPADGALLVNTRNLTGVRIDPRARAARIEPGVQWSRVIQEAAPFGLAPLNGASPGVGVVSYHLGGGLGPLGRSYGYAADHVRNFDLVTADGELLHVSPDDHPDLFWAQRGGKGNFGVITSIEIGLFPVSRLYGGGLFLPGEHIERILPAWRDWTQALPDAMQSSIAVMRFPDIDVLPEPVRGRFLAHIRIAFNGSNEEGAELVRPLRELVEPVLDTVADMPYTDVADINMDPTVPAVYFERSTRIRELDDAAIAALIPLIKEGADAVRPGIELRHLGGALGRQPEHPNAVPHRDTAYTLFAGAPVWPEHVQDVREFQERLMEEMEPWRIGGPFLSFISALESSPEHLRSAYDPQTYERLVAAKDAYDPQNVFRVNHNIPPTGWRAR</sequence>
<dbReference type="KEGG" id="sgz:C0216_00485"/>
<evidence type="ECO:0000256" key="3">
    <source>
        <dbReference type="ARBA" id="ARBA00022630"/>
    </source>
</evidence>
<dbReference type="GO" id="GO:0016491">
    <property type="term" value="F:oxidoreductase activity"/>
    <property type="evidence" value="ECO:0007669"/>
    <property type="project" value="UniProtKB-KW"/>
</dbReference>
<evidence type="ECO:0000256" key="1">
    <source>
        <dbReference type="ARBA" id="ARBA00001974"/>
    </source>
</evidence>
<evidence type="ECO:0000259" key="6">
    <source>
        <dbReference type="PROSITE" id="PS51387"/>
    </source>
</evidence>
<dbReference type="Gene3D" id="3.30.465.10">
    <property type="match status" value="1"/>
</dbReference>